<evidence type="ECO:0000256" key="1">
    <source>
        <dbReference type="ARBA" id="ARBA00022737"/>
    </source>
</evidence>
<dbReference type="Gene3D" id="1.25.40.20">
    <property type="entry name" value="Ankyrin repeat-containing domain"/>
    <property type="match status" value="2"/>
</dbReference>
<reference evidence="4 5" key="1">
    <citation type="submission" date="2020-02" db="EMBL/GenBank/DDBJ databases">
        <authorList>
            <person name="Ferguson B K."/>
        </authorList>
    </citation>
    <scope>NUCLEOTIDE SEQUENCE [LARGE SCALE GENOMIC DNA]</scope>
</reference>
<dbReference type="Pfam" id="PF13637">
    <property type="entry name" value="Ank_4"/>
    <property type="match status" value="1"/>
</dbReference>
<dbReference type="PANTHER" id="PTHR24178">
    <property type="entry name" value="MOLTING PROTEIN MLT-4"/>
    <property type="match status" value="1"/>
</dbReference>
<evidence type="ECO:0000313" key="5">
    <source>
        <dbReference type="Proteomes" id="UP000479190"/>
    </source>
</evidence>
<keyword evidence="1" id="KW-0677">Repeat</keyword>
<evidence type="ECO:0000256" key="2">
    <source>
        <dbReference type="ARBA" id="ARBA00023043"/>
    </source>
</evidence>
<dbReference type="PROSITE" id="PS50088">
    <property type="entry name" value="ANK_REPEAT"/>
    <property type="match status" value="2"/>
</dbReference>
<dbReference type="InterPro" id="IPR036770">
    <property type="entry name" value="Ankyrin_rpt-contain_sf"/>
</dbReference>
<keyword evidence="2 3" id="KW-0040">ANK repeat</keyword>
<dbReference type="AlphaFoldDB" id="A0A6H5J450"/>
<dbReference type="PROSITE" id="PS50297">
    <property type="entry name" value="ANK_REP_REGION"/>
    <property type="match status" value="2"/>
</dbReference>
<dbReference type="Proteomes" id="UP000479190">
    <property type="component" value="Unassembled WGS sequence"/>
</dbReference>
<dbReference type="Pfam" id="PF12796">
    <property type="entry name" value="Ank_2"/>
    <property type="match status" value="1"/>
</dbReference>
<dbReference type="OrthoDB" id="5394847at2759"/>
<organism evidence="4 5">
    <name type="scientific">Trichogramma brassicae</name>
    <dbReference type="NCBI Taxonomy" id="86971"/>
    <lineage>
        <taxon>Eukaryota</taxon>
        <taxon>Metazoa</taxon>
        <taxon>Ecdysozoa</taxon>
        <taxon>Arthropoda</taxon>
        <taxon>Hexapoda</taxon>
        <taxon>Insecta</taxon>
        <taxon>Pterygota</taxon>
        <taxon>Neoptera</taxon>
        <taxon>Endopterygota</taxon>
        <taxon>Hymenoptera</taxon>
        <taxon>Apocrita</taxon>
        <taxon>Proctotrupomorpha</taxon>
        <taxon>Chalcidoidea</taxon>
        <taxon>Trichogrammatidae</taxon>
        <taxon>Trichogramma</taxon>
    </lineage>
</organism>
<accession>A0A6H5J450</accession>
<dbReference type="InterPro" id="IPR002110">
    <property type="entry name" value="Ankyrin_rpt"/>
</dbReference>
<proteinExistence type="predicted"/>
<keyword evidence="5" id="KW-1185">Reference proteome</keyword>
<feature type="repeat" description="ANK" evidence="3">
    <location>
        <begin position="178"/>
        <end position="211"/>
    </location>
</feature>
<gene>
    <name evidence="4" type="ORF">TBRA_LOCUS16506</name>
</gene>
<feature type="repeat" description="ANK" evidence="3">
    <location>
        <begin position="252"/>
        <end position="285"/>
    </location>
</feature>
<name>A0A6H5J450_9HYME</name>
<dbReference type="EMBL" id="CADCXV010001505">
    <property type="protein sequence ID" value="CAB0044939.1"/>
    <property type="molecule type" value="Genomic_DNA"/>
</dbReference>
<dbReference type="SUPFAM" id="SSF48403">
    <property type="entry name" value="Ankyrin repeat"/>
    <property type="match status" value="1"/>
</dbReference>
<evidence type="ECO:0000256" key="3">
    <source>
        <dbReference type="PROSITE-ProRule" id="PRU00023"/>
    </source>
</evidence>
<protein>
    <submittedName>
        <fullName evidence="4">Uncharacterized protein</fullName>
    </submittedName>
</protein>
<evidence type="ECO:0000313" key="4">
    <source>
        <dbReference type="EMBL" id="CAB0044939.1"/>
    </source>
</evidence>
<dbReference type="SMART" id="SM00248">
    <property type="entry name" value="ANK"/>
    <property type="match status" value="6"/>
</dbReference>
<sequence>MSTPEDRQLVEKLKDLRNKVNWNIEEERFNFLLQLYLLGVIDHRIPAVHLFLHPGEIQRLLWDSLNYKDEENAHMPGDLFIEMAAANAYKDEPEVDENGIISPRRTTLIHRAVKKYEELRLWNEIVPLLFDICGKFDVNYTDESGYTHFHAACQFNCPEIVRGFLEHGQDPNCIWPETGDTALHIALSFAWTNDIMILLLRAGANPNSANKKGLTPLHIIAKEDYDCEIIKLFFQINDELNQLVQINARDESGNTPIHLALKYFDEQELVEIMLRRGASPNSANDEGSTPLHIICKRDIYYRDDWAEYFFKINEELNQRVQVDARDKLDRTPLQCAVVSGLPYAVESLLNHGADLSSFVFPTSSQFNDCFKSDCYNCIKFKLRLAIGFLAVIECLEKRGYELDRSDALIIMKLFDKNKLFEAMEDLNERWYDDKKFAKKARKKMVKPDLSLYDLIHLRPHDAVKRLTYMGCYDLVKPDEWWLNSLKTNLANEACCRYLCEMMSRKFFRSWALEPFWKLIHYRLPLECCEMVLENLQNKDLYHIFLAAEGRTDKDGKINVKFDVKLLLGPRHEDVAAIVLYVVESAERCPFGRMTWMNADIYILKTTITRVKRKNPFEAKLSRRLGSQGALTQRTME</sequence>